<feature type="region of interest" description="Disordered" evidence="1">
    <location>
        <begin position="1"/>
        <end position="37"/>
    </location>
</feature>
<sequence length="92" mass="9773">MSLVQVASDKTKSCTRSSAHPTATVTTSTTTSTRSTVLRQPSRVTYIHRTEGLTFCLGPICPGCGSGRPEPLSQSTPSRCSVVTVKLTFVAR</sequence>
<reference evidence="2 3" key="2">
    <citation type="journal article" date="2010" name="Nucleic Acids Res.">
        <title>BeetleBase in 2010: revisions to provide comprehensive genomic information for Tribolium castaneum.</title>
        <authorList>
            <person name="Kim H.S."/>
            <person name="Murphy T."/>
            <person name="Xia J."/>
            <person name="Caragea D."/>
            <person name="Park Y."/>
            <person name="Beeman R.W."/>
            <person name="Lorenzen M.D."/>
            <person name="Butcher S."/>
            <person name="Manak J.R."/>
            <person name="Brown S.J."/>
        </authorList>
    </citation>
    <scope>GENOME REANNOTATION</scope>
    <source>
        <strain evidence="2 3">Georgia GA2</strain>
    </source>
</reference>
<gene>
    <name evidence="2" type="primary">AUGUSTUS-3.0.2_34219</name>
    <name evidence="2" type="ORF">TcasGA2_TC034219</name>
</gene>
<dbReference type="EMBL" id="KQ971307">
    <property type="protein sequence ID" value="KYB29690.1"/>
    <property type="molecule type" value="Genomic_DNA"/>
</dbReference>
<proteinExistence type="predicted"/>
<dbReference type="InParanoid" id="A0A139WNW7"/>
<organism evidence="2 3">
    <name type="scientific">Tribolium castaneum</name>
    <name type="common">Red flour beetle</name>
    <dbReference type="NCBI Taxonomy" id="7070"/>
    <lineage>
        <taxon>Eukaryota</taxon>
        <taxon>Metazoa</taxon>
        <taxon>Ecdysozoa</taxon>
        <taxon>Arthropoda</taxon>
        <taxon>Hexapoda</taxon>
        <taxon>Insecta</taxon>
        <taxon>Pterygota</taxon>
        <taxon>Neoptera</taxon>
        <taxon>Endopterygota</taxon>
        <taxon>Coleoptera</taxon>
        <taxon>Polyphaga</taxon>
        <taxon>Cucujiformia</taxon>
        <taxon>Tenebrionidae</taxon>
        <taxon>Tenebrionidae incertae sedis</taxon>
        <taxon>Tribolium</taxon>
    </lineage>
</organism>
<evidence type="ECO:0000256" key="1">
    <source>
        <dbReference type="SAM" id="MobiDB-lite"/>
    </source>
</evidence>
<accession>A0A139WNW7</accession>
<feature type="compositionally biased region" description="Low complexity" evidence="1">
    <location>
        <begin position="17"/>
        <end position="36"/>
    </location>
</feature>
<evidence type="ECO:0000313" key="2">
    <source>
        <dbReference type="EMBL" id="KYB29690.1"/>
    </source>
</evidence>
<name>A0A139WNW7_TRICA</name>
<dbReference type="Proteomes" id="UP000007266">
    <property type="component" value="Linkage group 1"/>
</dbReference>
<keyword evidence="3" id="KW-1185">Reference proteome</keyword>
<evidence type="ECO:0000313" key="3">
    <source>
        <dbReference type="Proteomes" id="UP000007266"/>
    </source>
</evidence>
<protein>
    <submittedName>
        <fullName evidence="2">Uncharacterized protein</fullName>
    </submittedName>
</protein>
<dbReference type="AlphaFoldDB" id="A0A139WNW7"/>
<reference evidence="2 3" key="1">
    <citation type="journal article" date="2008" name="Nature">
        <title>The genome of the model beetle and pest Tribolium castaneum.</title>
        <authorList>
            <consortium name="Tribolium Genome Sequencing Consortium"/>
            <person name="Richards S."/>
            <person name="Gibbs R.A."/>
            <person name="Weinstock G.M."/>
            <person name="Brown S.J."/>
            <person name="Denell R."/>
            <person name="Beeman R.W."/>
            <person name="Gibbs R."/>
            <person name="Beeman R.W."/>
            <person name="Brown S.J."/>
            <person name="Bucher G."/>
            <person name="Friedrich M."/>
            <person name="Grimmelikhuijzen C.J."/>
            <person name="Klingler M."/>
            <person name="Lorenzen M."/>
            <person name="Richards S."/>
            <person name="Roth S."/>
            <person name="Schroder R."/>
            <person name="Tautz D."/>
            <person name="Zdobnov E.M."/>
            <person name="Muzny D."/>
            <person name="Gibbs R.A."/>
            <person name="Weinstock G.M."/>
            <person name="Attaway T."/>
            <person name="Bell S."/>
            <person name="Buhay C.J."/>
            <person name="Chandrabose M.N."/>
            <person name="Chavez D."/>
            <person name="Clerk-Blankenburg K.P."/>
            <person name="Cree A."/>
            <person name="Dao M."/>
            <person name="Davis C."/>
            <person name="Chacko J."/>
            <person name="Dinh H."/>
            <person name="Dugan-Rocha S."/>
            <person name="Fowler G."/>
            <person name="Garner T.T."/>
            <person name="Garnes J."/>
            <person name="Gnirke A."/>
            <person name="Hawes A."/>
            <person name="Hernandez J."/>
            <person name="Hines S."/>
            <person name="Holder M."/>
            <person name="Hume J."/>
            <person name="Jhangiani S.N."/>
            <person name="Joshi V."/>
            <person name="Khan Z.M."/>
            <person name="Jackson L."/>
            <person name="Kovar C."/>
            <person name="Kowis A."/>
            <person name="Lee S."/>
            <person name="Lewis L.R."/>
            <person name="Margolis J."/>
            <person name="Morgan M."/>
            <person name="Nazareth L.V."/>
            <person name="Nguyen N."/>
            <person name="Okwuonu G."/>
            <person name="Parker D."/>
            <person name="Richards S."/>
            <person name="Ruiz S.J."/>
            <person name="Santibanez J."/>
            <person name="Savard J."/>
            <person name="Scherer S.E."/>
            <person name="Schneider B."/>
            <person name="Sodergren E."/>
            <person name="Tautz D."/>
            <person name="Vattahil S."/>
            <person name="Villasana D."/>
            <person name="White C.S."/>
            <person name="Wright R."/>
            <person name="Park Y."/>
            <person name="Beeman R.W."/>
            <person name="Lord J."/>
            <person name="Oppert B."/>
            <person name="Lorenzen M."/>
            <person name="Brown S."/>
            <person name="Wang L."/>
            <person name="Savard J."/>
            <person name="Tautz D."/>
            <person name="Richards S."/>
            <person name="Weinstock G."/>
            <person name="Gibbs R.A."/>
            <person name="Liu Y."/>
            <person name="Worley K."/>
            <person name="Weinstock G."/>
            <person name="Elsik C.G."/>
            <person name="Reese J.T."/>
            <person name="Elhaik E."/>
            <person name="Landan G."/>
            <person name="Graur D."/>
            <person name="Arensburger P."/>
            <person name="Atkinson P."/>
            <person name="Beeman R.W."/>
            <person name="Beidler J."/>
            <person name="Brown S.J."/>
            <person name="Demuth J.P."/>
            <person name="Drury D.W."/>
            <person name="Du Y.Z."/>
            <person name="Fujiwara H."/>
            <person name="Lorenzen M."/>
            <person name="Maselli V."/>
            <person name="Osanai M."/>
            <person name="Park Y."/>
            <person name="Robertson H.M."/>
            <person name="Tu Z."/>
            <person name="Wang J.J."/>
            <person name="Wang S."/>
            <person name="Richards S."/>
            <person name="Song H."/>
            <person name="Zhang L."/>
            <person name="Sodergren E."/>
            <person name="Werner D."/>
            <person name="Stanke M."/>
            <person name="Morgenstern B."/>
            <person name="Solovyev V."/>
            <person name="Kosarev P."/>
            <person name="Brown G."/>
            <person name="Chen H.C."/>
            <person name="Ermolaeva O."/>
            <person name="Hlavina W."/>
            <person name="Kapustin Y."/>
            <person name="Kiryutin B."/>
            <person name="Kitts P."/>
            <person name="Maglott D."/>
            <person name="Pruitt K."/>
            <person name="Sapojnikov V."/>
            <person name="Souvorov A."/>
            <person name="Mackey A.J."/>
            <person name="Waterhouse R.M."/>
            <person name="Wyder S."/>
            <person name="Zdobnov E.M."/>
            <person name="Zdobnov E.M."/>
            <person name="Wyder S."/>
            <person name="Kriventseva E.V."/>
            <person name="Kadowaki T."/>
            <person name="Bork P."/>
            <person name="Aranda M."/>
            <person name="Bao R."/>
            <person name="Beermann A."/>
            <person name="Berns N."/>
            <person name="Bolognesi R."/>
            <person name="Bonneton F."/>
            <person name="Bopp D."/>
            <person name="Brown S.J."/>
            <person name="Bucher G."/>
            <person name="Butts T."/>
            <person name="Chaumot A."/>
            <person name="Denell R.E."/>
            <person name="Ferrier D.E."/>
            <person name="Friedrich M."/>
            <person name="Gordon C.M."/>
            <person name="Jindra M."/>
            <person name="Klingler M."/>
            <person name="Lan Q."/>
            <person name="Lattorff H.M."/>
            <person name="Laudet V."/>
            <person name="von Levetsow C."/>
            <person name="Liu Z."/>
            <person name="Lutz R."/>
            <person name="Lynch J.A."/>
            <person name="da Fonseca R.N."/>
            <person name="Posnien N."/>
            <person name="Reuter R."/>
            <person name="Roth S."/>
            <person name="Savard J."/>
            <person name="Schinko J.B."/>
            <person name="Schmitt C."/>
            <person name="Schoppmeier M."/>
            <person name="Schroder R."/>
            <person name="Shippy T.D."/>
            <person name="Simonnet F."/>
            <person name="Marques-Souza H."/>
            <person name="Tautz D."/>
            <person name="Tomoyasu Y."/>
            <person name="Trauner J."/>
            <person name="Van der Zee M."/>
            <person name="Vervoort M."/>
            <person name="Wittkopp N."/>
            <person name="Wimmer E.A."/>
            <person name="Yang X."/>
            <person name="Jones A.K."/>
            <person name="Sattelle D.B."/>
            <person name="Ebert P.R."/>
            <person name="Nelson D."/>
            <person name="Scott J.G."/>
            <person name="Beeman R.W."/>
            <person name="Muthukrishnan S."/>
            <person name="Kramer K.J."/>
            <person name="Arakane Y."/>
            <person name="Beeman R.W."/>
            <person name="Zhu Q."/>
            <person name="Hogenkamp D."/>
            <person name="Dixit R."/>
            <person name="Oppert B."/>
            <person name="Jiang H."/>
            <person name="Zou Z."/>
            <person name="Marshall J."/>
            <person name="Elpidina E."/>
            <person name="Vinokurov K."/>
            <person name="Oppert C."/>
            <person name="Zou Z."/>
            <person name="Evans J."/>
            <person name="Lu Z."/>
            <person name="Zhao P."/>
            <person name="Sumathipala N."/>
            <person name="Altincicek B."/>
            <person name="Vilcinskas A."/>
            <person name="Williams M."/>
            <person name="Hultmark D."/>
            <person name="Hetru C."/>
            <person name="Jiang H."/>
            <person name="Grimmelikhuijzen C.J."/>
            <person name="Hauser F."/>
            <person name="Cazzamali G."/>
            <person name="Williamson M."/>
            <person name="Park Y."/>
            <person name="Li B."/>
            <person name="Tanaka Y."/>
            <person name="Predel R."/>
            <person name="Neupert S."/>
            <person name="Schachtner J."/>
            <person name="Verleyen P."/>
            <person name="Raible F."/>
            <person name="Bork P."/>
            <person name="Friedrich M."/>
            <person name="Walden K.K."/>
            <person name="Robertson H.M."/>
            <person name="Angeli S."/>
            <person name="Foret S."/>
            <person name="Bucher G."/>
            <person name="Schuetz S."/>
            <person name="Maleszka R."/>
            <person name="Wimmer E.A."/>
            <person name="Beeman R.W."/>
            <person name="Lorenzen M."/>
            <person name="Tomoyasu Y."/>
            <person name="Miller S.C."/>
            <person name="Grossmann D."/>
            <person name="Bucher G."/>
        </authorList>
    </citation>
    <scope>NUCLEOTIDE SEQUENCE [LARGE SCALE GENOMIC DNA]</scope>
    <source>
        <strain evidence="2 3">Georgia GA2</strain>
    </source>
</reference>